<evidence type="ECO:0000313" key="1">
    <source>
        <dbReference type="EMBL" id="CDW77743.1"/>
    </source>
</evidence>
<name>A0A078AAB2_STYLE</name>
<dbReference type="EMBL" id="CCKQ01006428">
    <property type="protein sequence ID" value="CDW77743.1"/>
    <property type="molecule type" value="Genomic_DNA"/>
</dbReference>
<keyword evidence="2" id="KW-1185">Reference proteome</keyword>
<dbReference type="InParanoid" id="A0A078AAB2"/>
<evidence type="ECO:0000313" key="2">
    <source>
        <dbReference type="Proteomes" id="UP000039865"/>
    </source>
</evidence>
<dbReference type="Proteomes" id="UP000039865">
    <property type="component" value="Unassembled WGS sequence"/>
</dbReference>
<reference evidence="1 2" key="1">
    <citation type="submission" date="2014-06" db="EMBL/GenBank/DDBJ databases">
        <authorList>
            <person name="Swart Estienne"/>
        </authorList>
    </citation>
    <scope>NUCLEOTIDE SEQUENCE [LARGE SCALE GENOMIC DNA]</scope>
    <source>
        <strain evidence="1 2">130c</strain>
    </source>
</reference>
<organism evidence="1 2">
    <name type="scientific">Stylonychia lemnae</name>
    <name type="common">Ciliate</name>
    <dbReference type="NCBI Taxonomy" id="5949"/>
    <lineage>
        <taxon>Eukaryota</taxon>
        <taxon>Sar</taxon>
        <taxon>Alveolata</taxon>
        <taxon>Ciliophora</taxon>
        <taxon>Intramacronucleata</taxon>
        <taxon>Spirotrichea</taxon>
        <taxon>Stichotrichia</taxon>
        <taxon>Sporadotrichida</taxon>
        <taxon>Oxytrichidae</taxon>
        <taxon>Stylonychinae</taxon>
        <taxon>Stylonychia</taxon>
    </lineage>
</organism>
<dbReference type="AlphaFoldDB" id="A0A078AAB2"/>
<accession>A0A078AAB2</accession>
<sequence length="379" mass="44125">MRSTLVKIMNNHYLKVLSKIDFKKQLNAAIFEILDDFKNEQELCDFINLKLNKDIPDDALQYKIFVKQDFNENQSAVIFLMKHALCDGVGFFNLLSGLQRDFFYSNLPYVRKRTFNETLKRYIQFPFSIIFMYQSLMLPRFRGTIFEESKNRKVEYVISDDYKLVDLKASSKKLCCTINDFFLASSCIAFKRLCDQLKLTDLSKFETLMIINQREPITARSQINLFNNFFGTNVTIDFKDENLFKSSKVQENFKALLSQFKPALEKVKYDDRGLGQLAWLKAICSITPDIVMDTTKMGVNFNNRLWSNISGQEKPIKIGKAFSDKIFFSSFLDSQSYLIANVLSHNGLIRLGLVGANNFDFREYMKIFNEVMRQLLSGK</sequence>
<evidence type="ECO:0008006" key="3">
    <source>
        <dbReference type="Google" id="ProtNLM"/>
    </source>
</evidence>
<proteinExistence type="predicted"/>
<gene>
    <name evidence="1" type="primary">Contig16446.g17512</name>
    <name evidence="1" type="ORF">STYLEM_6709</name>
</gene>
<protein>
    <recommendedName>
        <fullName evidence="3">O-acyltransferase WSD1 C-terminal domain-containing protein</fullName>
    </recommendedName>
</protein>